<dbReference type="Proteomes" id="UP001154282">
    <property type="component" value="Unassembled WGS sequence"/>
</dbReference>
<dbReference type="AlphaFoldDB" id="A0AAV0PEJ0"/>
<keyword evidence="2" id="KW-1185">Reference proteome</keyword>
<protein>
    <submittedName>
        <fullName evidence="1">Uncharacterized protein</fullName>
    </submittedName>
</protein>
<evidence type="ECO:0000313" key="1">
    <source>
        <dbReference type="EMBL" id="CAI0469300.1"/>
    </source>
</evidence>
<accession>A0AAV0PEJ0</accession>
<dbReference type="EMBL" id="CAMGYJ010000008">
    <property type="protein sequence ID" value="CAI0469300.1"/>
    <property type="molecule type" value="Genomic_DNA"/>
</dbReference>
<name>A0AAV0PEJ0_9ROSI</name>
<gene>
    <name evidence="1" type="ORF">LITE_LOCUS38122</name>
</gene>
<reference evidence="1" key="1">
    <citation type="submission" date="2022-08" db="EMBL/GenBank/DDBJ databases">
        <authorList>
            <person name="Gutierrez-Valencia J."/>
        </authorList>
    </citation>
    <scope>NUCLEOTIDE SEQUENCE</scope>
</reference>
<proteinExistence type="predicted"/>
<sequence length="58" mass="6630">MRVRGGRWNPFPSRNLQVLLALQPVHEAVGRPSPGARKARWVREVGREPGVSTAQQWW</sequence>
<organism evidence="1 2">
    <name type="scientific">Linum tenue</name>
    <dbReference type="NCBI Taxonomy" id="586396"/>
    <lineage>
        <taxon>Eukaryota</taxon>
        <taxon>Viridiplantae</taxon>
        <taxon>Streptophyta</taxon>
        <taxon>Embryophyta</taxon>
        <taxon>Tracheophyta</taxon>
        <taxon>Spermatophyta</taxon>
        <taxon>Magnoliopsida</taxon>
        <taxon>eudicotyledons</taxon>
        <taxon>Gunneridae</taxon>
        <taxon>Pentapetalae</taxon>
        <taxon>rosids</taxon>
        <taxon>fabids</taxon>
        <taxon>Malpighiales</taxon>
        <taxon>Linaceae</taxon>
        <taxon>Linum</taxon>
    </lineage>
</organism>
<comment type="caution">
    <text evidence="1">The sequence shown here is derived from an EMBL/GenBank/DDBJ whole genome shotgun (WGS) entry which is preliminary data.</text>
</comment>
<evidence type="ECO:0000313" key="2">
    <source>
        <dbReference type="Proteomes" id="UP001154282"/>
    </source>
</evidence>